<protein>
    <recommendedName>
        <fullName evidence="3">Ferritin-like domain-containing protein</fullName>
    </recommendedName>
</protein>
<dbReference type="OrthoDB" id="529857at2"/>
<evidence type="ECO:0000313" key="1">
    <source>
        <dbReference type="EMBL" id="GBG18772.1"/>
    </source>
</evidence>
<keyword evidence="2" id="KW-1185">Reference proteome</keyword>
<dbReference type="AlphaFoldDB" id="A0A2R5FJ45"/>
<dbReference type="SUPFAM" id="SSF47240">
    <property type="entry name" value="Ferritin-like"/>
    <property type="match status" value="1"/>
</dbReference>
<name>A0A2R5FJ45_NOSCO</name>
<dbReference type="EMBL" id="BDUD01000001">
    <property type="protein sequence ID" value="GBG18772.1"/>
    <property type="molecule type" value="Genomic_DNA"/>
</dbReference>
<sequence>MKIGSKEHKELFCRSFIESHLEYEPEHLSWPTLDSVALESLRNIPFWREALNTEQEAGVMVNAFAATISDPLLKDAIALQGMEEVRHGRLIKFLIDHYDIQISPPPAPVLPSNIKTAFLDFGFGECLDSFLAFGLFGLARRHVNYIPEALFDIFDTVLDEEARHIMFFINWVTYLQIQEGKSNWLRAINALIHYSRALQDKIQAFSGSNEEQQEGFTATGASNFIDNLTPELLLSTCLKENSRRLGVFHKELLQPQLMPNLAKIALVTLRLIPRRQSHSIAQLSEP</sequence>
<proteinExistence type="predicted"/>
<reference evidence="1 2" key="1">
    <citation type="submission" date="2017-06" db="EMBL/GenBank/DDBJ databases">
        <title>Genome sequencing of cyanobaciteial culture collection at National Institute for Environmental Studies (NIES).</title>
        <authorList>
            <person name="Hirose Y."/>
            <person name="Shimura Y."/>
            <person name="Fujisawa T."/>
            <person name="Nakamura Y."/>
            <person name="Kawachi M."/>
        </authorList>
    </citation>
    <scope>NUCLEOTIDE SEQUENCE [LARGE SCALE GENOMIC DNA]</scope>
    <source>
        <strain evidence="1 2">NIES-4072</strain>
    </source>
</reference>
<gene>
    <name evidence="1" type="ORF">NIES4072_24370</name>
</gene>
<evidence type="ECO:0000313" key="2">
    <source>
        <dbReference type="Proteomes" id="UP000245124"/>
    </source>
</evidence>
<evidence type="ECO:0008006" key="3">
    <source>
        <dbReference type="Google" id="ProtNLM"/>
    </source>
</evidence>
<dbReference type="RefSeq" id="WP_109008717.1">
    <property type="nucleotide sequence ID" value="NZ_BDUD01000001.1"/>
</dbReference>
<organism evidence="1 2">
    <name type="scientific">Nostoc commune NIES-4072</name>
    <dbReference type="NCBI Taxonomy" id="2005467"/>
    <lineage>
        <taxon>Bacteria</taxon>
        <taxon>Bacillati</taxon>
        <taxon>Cyanobacteriota</taxon>
        <taxon>Cyanophyceae</taxon>
        <taxon>Nostocales</taxon>
        <taxon>Nostocaceae</taxon>
        <taxon>Nostoc</taxon>
    </lineage>
</organism>
<dbReference type="Proteomes" id="UP000245124">
    <property type="component" value="Unassembled WGS sequence"/>
</dbReference>
<accession>A0A2R5FJ45</accession>
<dbReference type="CDD" id="cd00657">
    <property type="entry name" value="Ferritin_like"/>
    <property type="match status" value="1"/>
</dbReference>
<comment type="caution">
    <text evidence="1">The sequence shown here is derived from an EMBL/GenBank/DDBJ whole genome shotgun (WGS) entry which is preliminary data.</text>
</comment>
<dbReference type="InterPro" id="IPR009078">
    <property type="entry name" value="Ferritin-like_SF"/>
</dbReference>